<dbReference type="InterPro" id="IPR051861">
    <property type="entry name" value="NET_actin-binding_domain"/>
</dbReference>
<dbReference type="Pfam" id="PF07765">
    <property type="entry name" value="KIP1"/>
    <property type="match status" value="1"/>
</dbReference>
<dbReference type="AlphaFoldDB" id="A0AAV3NNF1"/>
<gene>
    <name evidence="5" type="ORF">LIER_02132</name>
</gene>
<dbReference type="PANTHER" id="PTHR32258:SF3">
    <property type="entry name" value="PROTEIN NETWORKED 4A"/>
    <property type="match status" value="1"/>
</dbReference>
<evidence type="ECO:0000313" key="5">
    <source>
        <dbReference type="EMBL" id="GAA0140860.1"/>
    </source>
</evidence>
<proteinExistence type="inferred from homology"/>
<evidence type="ECO:0000313" key="6">
    <source>
        <dbReference type="Proteomes" id="UP001454036"/>
    </source>
</evidence>
<reference evidence="5 6" key="1">
    <citation type="submission" date="2024-01" db="EMBL/GenBank/DDBJ databases">
        <title>The complete chloroplast genome sequence of Lithospermum erythrorhizon: insights into the phylogenetic relationship among Boraginaceae species and the maternal lineages of purple gromwells.</title>
        <authorList>
            <person name="Okada T."/>
            <person name="Watanabe K."/>
        </authorList>
    </citation>
    <scope>NUCLEOTIDE SEQUENCE [LARGE SCALE GENOMIC DNA]</scope>
</reference>
<name>A0AAV3NNF1_LITER</name>
<organism evidence="5 6">
    <name type="scientific">Lithospermum erythrorhizon</name>
    <name type="common">Purple gromwell</name>
    <name type="synonym">Lithospermum officinale var. erythrorhizon</name>
    <dbReference type="NCBI Taxonomy" id="34254"/>
    <lineage>
        <taxon>Eukaryota</taxon>
        <taxon>Viridiplantae</taxon>
        <taxon>Streptophyta</taxon>
        <taxon>Embryophyta</taxon>
        <taxon>Tracheophyta</taxon>
        <taxon>Spermatophyta</taxon>
        <taxon>Magnoliopsida</taxon>
        <taxon>eudicotyledons</taxon>
        <taxon>Gunneridae</taxon>
        <taxon>Pentapetalae</taxon>
        <taxon>asterids</taxon>
        <taxon>lamiids</taxon>
        <taxon>Boraginales</taxon>
        <taxon>Boraginaceae</taxon>
        <taxon>Boraginoideae</taxon>
        <taxon>Lithospermeae</taxon>
        <taxon>Lithospermum</taxon>
    </lineage>
</organism>
<dbReference type="PROSITE" id="PS51774">
    <property type="entry name" value="NAB"/>
    <property type="match status" value="1"/>
</dbReference>
<comment type="similarity">
    <text evidence="2">Belongs to the NET family.</text>
</comment>
<dbReference type="Proteomes" id="UP001454036">
    <property type="component" value="Unassembled WGS sequence"/>
</dbReference>
<feature type="coiled-coil region" evidence="3">
    <location>
        <begin position="203"/>
        <end position="274"/>
    </location>
</feature>
<evidence type="ECO:0000256" key="3">
    <source>
        <dbReference type="SAM" id="Coils"/>
    </source>
</evidence>
<evidence type="ECO:0000256" key="1">
    <source>
        <dbReference type="ARBA" id="ARBA00023054"/>
    </source>
</evidence>
<dbReference type="GO" id="GO:0005774">
    <property type="term" value="C:vacuolar membrane"/>
    <property type="evidence" value="ECO:0007669"/>
    <property type="project" value="TreeGrafter"/>
</dbReference>
<evidence type="ECO:0000259" key="4">
    <source>
        <dbReference type="PROSITE" id="PS51774"/>
    </source>
</evidence>
<keyword evidence="1 3" id="KW-0175">Coiled coil</keyword>
<keyword evidence="6" id="KW-1185">Reference proteome</keyword>
<sequence length="373" mass="42706">MFNKKISTALLISEMDENVKRMVNLIGEDADSFAKKAEMYYQKRPELLSLVDDFYRMYRSLSDRFDHATGELRKNIPSEIQSQTSCISEVCSELPFACPSPDPRKSGPRAAGFDVFLGTGVNGTELGYREGDESLNLDYESESDASSVVHDDETLLDRKNILDVELHSAKEKLRFHHEDNSDCSSTESRNENVEGIRLHPTSIAAFEEELRDVKEKLQVSEEEVKNLRTQLSTYESLYAPDHSLELDASELELFKKMVAEKAKLGAKVEELTAEMTSKDDKMDSMCQHLHQLQMEHVKLMSETKGEQEVAEELRSRVEELEAKIEQQQEIILEGAEEKRQAIRQLCFSLEHYRSGYLRLRDVLNQLRTPVIVT</sequence>
<dbReference type="GO" id="GO:0003779">
    <property type="term" value="F:actin binding"/>
    <property type="evidence" value="ECO:0007669"/>
    <property type="project" value="InterPro"/>
</dbReference>
<accession>A0AAV3NNF1</accession>
<feature type="domain" description="NAB" evidence="4">
    <location>
        <begin position="1"/>
        <end position="72"/>
    </location>
</feature>
<dbReference type="PANTHER" id="PTHR32258">
    <property type="entry name" value="PROTEIN NETWORKED 4A"/>
    <property type="match status" value="1"/>
</dbReference>
<dbReference type="EMBL" id="BAABME010000225">
    <property type="protein sequence ID" value="GAA0140860.1"/>
    <property type="molecule type" value="Genomic_DNA"/>
</dbReference>
<feature type="coiled-coil region" evidence="3">
    <location>
        <begin position="303"/>
        <end position="337"/>
    </location>
</feature>
<protein>
    <recommendedName>
        <fullName evidence="4">NAB domain-containing protein</fullName>
    </recommendedName>
</protein>
<evidence type="ECO:0000256" key="2">
    <source>
        <dbReference type="ARBA" id="ARBA00038006"/>
    </source>
</evidence>
<dbReference type="InterPro" id="IPR011684">
    <property type="entry name" value="NAB"/>
</dbReference>
<comment type="caution">
    <text evidence="5">The sequence shown here is derived from an EMBL/GenBank/DDBJ whole genome shotgun (WGS) entry which is preliminary data.</text>
</comment>